<organism evidence="2 3">
    <name type="scientific">Muricoccus nepalensis</name>
    <dbReference type="NCBI Taxonomy" id="1854500"/>
    <lineage>
        <taxon>Bacteria</taxon>
        <taxon>Pseudomonadati</taxon>
        <taxon>Pseudomonadota</taxon>
        <taxon>Alphaproteobacteria</taxon>
        <taxon>Acetobacterales</taxon>
        <taxon>Roseomonadaceae</taxon>
        <taxon>Muricoccus</taxon>
    </lineage>
</organism>
<feature type="compositionally biased region" description="Low complexity" evidence="1">
    <location>
        <begin position="1"/>
        <end position="17"/>
    </location>
</feature>
<name>A0A502FR19_9PROT</name>
<dbReference type="AlphaFoldDB" id="A0A502FR19"/>
<evidence type="ECO:0000256" key="1">
    <source>
        <dbReference type="SAM" id="MobiDB-lite"/>
    </source>
</evidence>
<dbReference type="Proteomes" id="UP000317078">
    <property type="component" value="Unassembled WGS sequence"/>
</dbReference>
<keyword evidence="3" id="KW-1185">Reference proteome</keyword>
<sequence length="79" mass="7916">APPAGVRPATAPAAAPRAPAPPTAPSLAPPVPLRVTDLLRETTIGRIRFTLAAQAATLDGALEEAMAGEPEPAASDEAR</sequence>
<protein>
    <submittedName>
        <fullName evidence="2">Chemotaxis protein CheA</fullName>
    </submittedName>
</protein>
<dbReference type="EMBL" id="RCZP01000023">
    <property type="protein sequence ID" value="TPG51861.1"/>
    <property type="molecule type" value="Genomic_DNA"/>
</dbReference>
<feature type="region of interest" description="Disordered" evidence="1">
    <location>
        <begin position="1"/>
        <end position="30"/>
    </location>
</feature>
<feature type="compositionally biased region" description="Pro residues" evidence="1">
    <location>
        <begin position="18"/>
        <end position="30"/>
    </location>
</feature>
<gene>
    <name evidence="2" type="ORF">EAH89_19070</name>
</gene>
<evidence type="ECO:0000313" key="3">
    <source>
        <dbReference type="Proteomes" id="UP000317078"/>
    </source>
</evidence>
<evidence type="ECO:0000313" key="2">
    <source>
        <dbReference type="EMBL" id="TPG51861.1"/>
    </source>
</evidence>
<feature type="non-terminal residue" evidence="2">
    <location>
        <position position="1"/>
    </location>
</feature>
<reference evidence="2 3" key="1">
    <citation type="journal article" date="2019" name="Environ. Microbiol.">
        <title>Species interactions and distinct microbial communities in high Arctic permafrost affected cryosols are associated with the CH4 and CO2 gas fluxes.</title>
        <authorList>
            <person name="Altshuler I."/>
            <person name="Hamel J."/>
            <person name="Turney S."/>
            <person name="Magnuson E."/>
            <person name="Levesque R."/>
            <person name="Greer C."/>
            <person name="Whyte L.G."/>
        </authorList>
    </citation>
    <scope>NUCLEOTIDE SEQUENCE [LARGE SCALE GENOMIC DNA]</scope>
    <source>
        <strain evidence="2 3">S9.3B</strain>
    </source>
</reference>
<proteinExistence type="predicted"/>
<comment type="caution">
    <text evidence="2">The sequence shown here is derived from an EMBL/GenBank/DDBJ whole genome shotgun (WGS) entry which is preliminary data.</text>
</comment>
<accession>A0A502FR19</accession>